<sequence>MEKAKGKVGGDKDRTSKGGLGASFLFVSEGGAKKLGLKVDKGQGWIKTVNSKKTPTMGVAQGVELKLGAWSSKDNIEVIPLDDYDFVIGIDFLDRINALLVPFADCIYILDPRCKCIVPMRWETGQATKTLSAIQLAKGMKKDDETFLAALKLNEPPMEKEQAPLEVLEWLVVARARLVAWPAEPATESSGNRSDRASTSQHRPECTGRA</sequence>
<gene>
    <name evidence="2" type="ORF">COLO4_16141</name>
</gene>
<dbReference type="Proteomes" id="UP000187203">
    <property type="component" value="Unassembled WGS sequence"/>
</dbReference>
<accession>A0A1R3JJE1</accession>
<dbReference type="STRING" id="93759.A0A1R3JJE1"/>
<dbReference type="Gene3D" id="2.40.70.10">
    <property type="entry name" value="Acid Proteases"/>
    <property type="match status" value="1"/>
</dbReference>
<dbReference type="InterPro" id="IPR021109">
    <property type="entry name" value="Peptidase_aspartic_dom_sf"/>
</dbReference>
<name>A0A1R3JJE1_9ROSI</name>
<comment type="caution">
    <text evidence="2">The sequence shown here is derived from an EMBL/GenBank/DDBJ whole genome shotgun (WGS) entry which is preliminary data.</text>
</comment>
<dbReference type="OrthoDB" id="1938670at2759"/>
<feature type="compositionally biased region" description="Polar residues" evidence="1">
    <location>
        <begin position="187"/>
        <end position="201"/>
    </location>
</feature>
<keyword evidence="3" id="KW-1185">Reference proteome</keyword>
<dbReference type="AlphaFoldDB" id="A0A1R3JJE1"/>
<evidence type="ECO:0000313" key="2">
    <source>
        <dbReference type="EMBL" id="OMO94934.1"/>
    </source>
</evidence>
<evidence type="ECO:0000313" key="3">
    <source>
        <dbReference type="Proteomes" id="UP000187203"/>
    </source>
</evidence>
<protein>
    <recommendedName>
        <fullName evidence="4">Aspartic peptidase</fullName>
    </recommendedName>
</protein>
<organism evidence="2 3">
    <name type="scientific">Corchorus olitorius</name>
    <dbReference type="NCBI Taxonomy" id="93759"/>
    <lineage>
        <taxon>Eukaryota</taxon>
        <taxon>Viridiplantae</taxon>
        <taxon>Streptophyta</taxon>
        <taxon>Embryophyta</taxon>
        <taxon>Tracheophyta</taxon>
        <taxon>Spermatophyta</taxon>
        <taxon>Magnoliopsida</taxon>
        <taxon>eudicotyledons</taxon>
        <taxon>Gunneridae</taxon>
        <taxon>Pentapetalae</taxon>
        <taxon>rosids</taxon>
        <taxon>malvids</taxon>
        <taxon>Malvales</taxon>
        <taxon>Malvaceae</taxon>
        <taxon>Grewioideae</taxon>
        <taxon>Apeibeae</taxon>
        <taxon>Corchorus</taxon>
    </lineage>
</organism>
<dbReference type="CDD" id="cd00303">
    <property type="entry name" value="retropepsin_like"/>
    <property type="match status" value="1"/>
</dbReference>
<evidence type="ECO:0008006" key="4">
    <source>
        <dbReference type="Google" id="ProtNLM"/>
    </source>
</evidence>
<feature type="region of interest" description="Disordered" evidence="1">
    <location>
        <begin position="183"/>
        <end position="210"/>
    </location>
</feature>
<proteinExistence type="predicted"/>
<dbReference type="EMBL" id="AWUE01015935">
    <property type="protein sequence ID" value="OMO94934.1"/>
    <property type="molecule type" value="Genomic_DNA"/>
</dbReference>
<reference evidence="3" key="1">
    <citation type="submission" date="2013-09" db="EMBL/GenBank/DDBJ databases">
        <title>Corchorus olitorius genome sequencing.</title>
        <authorList>
            <person name="Alam M."/>
            <person name="Haque M.S."/>
            <person name="Islam M.S."/>
            <person name="Emdad E.M."/>
            <person name="Islam M.M."/>
            <person name="Ahmed B."/>
            <person name="Halim A."/>
            <person name="Hossen Q.M.M."/>
            <person name="Hossain M.Z."/>
            <person name="Ahmed R."/>
            <person name="Khan M.M."/>
            <person name="Islam R."/>
            <person name="Rashid M.M."/>
            <person name="Khan S.A."/>
            <person name="Rahman M.S."/>
            <person name="Alam M."/>
            <person name="Yahiya A.S."/>
            <person name="Khan M.S."/>
            <person name="Azam M.S."/>
            <person name="Haque T."/>
            <person name="Lashkar M.Z.H."/>
            <person name="Akhand A.I."/>
            <person name="Morshed G."/>
            <person name="Roy S."/>
            <person name="Uddin K.S."/>
            <person name="Rabeya T."/>
            <person name="Hossain A.S."/>
            <person name="Chowdhury A."/>
            <person name="Snigdha A.R."/>
            <person name="Mortoza M.S."/>
            <person name="Matin S.A."/>
            <person name="Hoque S.M.E."/>
            <person name="Islam M.K."/>
            <person name="Roy D.K."/>
            <person name="Haider R."/>
            <person name="Moosa M.M."/>
            <person name="Elias S.M."/>
            <person name="Hasan A.M."/>
            <person name="Jahan S."/>
            <person name="Shafiuddin M."/>
            <person name="Mahmood N."/>
            <person name="Shommy N.S."/>
        </authorList>
    </citation>
    <scope>NUCLEOTIDE SEQUENCE [LARGE SCALE GENOMIC DNA]</scope>
    <source>
        <strain evidence="3">cv. O-4</strain>
    </source>
</reference>
<evidence type="ECO:0000256" key="1">
    <source>
        <dbReference type="SAM" id="MobiDB-lite"/>
    </source>
</evidence>